<feature type="transmembrane region" description="Helical" evidence="1">
    <location>
        <begin position="36"/>
        <end position="59"/>
    </location>
</feature>
<feature type="domain" description="DUF6534" evidence="2">
    <location>
        <begin position="192"/>
        <end position="277"/>
    </location>
</feature>
<keyword evidence="1" id="KW-0472">Membrane</keyword>
<proteinExistence type="predicted"/>
<dbReference type="EMBL" id="JABELV010000158">
    <property type="protein sequence ID" value="KAG7529041.1"/>
    <property type="molecule type" value="Genomic_DNA"/>
</dbReference>
<keyword evidence="4" id="KW-1185">Reference proteome</keyword>
<organism evidence="3 4">
    <name type="scientific">Filobasidium floriforme</name>
    <dbReference type="NCBI Taxonomy" id="5210"/>
    <lineage>
        <taxon>Eukaryota</taxon>
        <taxon>Fungi</taxon>
        <taxon>Dikarya</taxon>
        <taxon>Basidiomycota</taxon>
        <taxon>Agaricomycotina</taxon>
        <taxon>Tremellomycetes</taxon>
        <taxon>Filobasidiales</taxon>
        <taxon>Filobasidiaceae</taxon>
        <taxon>Filobasidium</taxon>
    </lineage>
</organism>
<comment type="caution">
    <text evidence="3">The sequence shown here is derived from an EMBL/GenBank/DDBJ whole genome shotgun (WGS) entry which is preliminary data.</text>
</comment>
<evidence type="ECO:0000259" key="2">
    <source>
        <dbReference type="Pfam" id="PF20152"/>
    </source>
</evidence>
<feature type="transmembrane region" description="Helical" evidence="1">
    <location>
        <begin position="181"/>
        <end position="203"/>
    </location>
</feature>
<dbReference type="InterPro" id="IPR045339">
    <property type="entry name" value="DUF6534"/>
</dbReference>
<keyword evidence="1" id="KW-1133">Transmembrane helix</keyword>
<dbReference type="PANTHER" id="PTHR40465:SF1">
    <property type="entry name" value="DUF6534 DOMAIN-CONTAINING PROTEIN"/>
    <property type="match status" value="1"/>
</dbReference>
<reference evidence="3" key="1">
    <citation type="submission" date="2020-04" db="EMBL/GenBank/DDBJ databases">
        <title>Analysis of mating type loci in Filobasidium floriforme.</title>
        <authorList>
            <person name="Nowrousian M."/>
        </authorList>
    </citation>
    <scope>NUCLEOTIDE SEQUENCE</scope>
    <source>
        <strain evidence="3">CBS 6242</strain>
    </source>
</reference>
<protein>
    <recommendedName>
        <fullName evidence="2">DUF6534 domain-containing protein</fullName>
    </recommendedName>
</protein>
<dbReference type="OrthoDB" id="2562493at2759"/>
<evidence type="ECO:0000313" key="4">
    <source>
        <dbReference type="Proteomes" id="UP000812966"/>
    </source>
</evidence>
<sequence>MSDSVFTPEALANSTFTDQILTIALTGKEVRTLAPIYIPLPLNALLLGILTWMVGKYFMVYGKTDSRMTKGLVVSLMLLGMATTGTVCTWTFSVFIKYYGHWYPMFQSRYIVPLYGLGGFQFAITSTWYAHKAWRLYNNRWWVPTIILFFSAVSLSAAIGTMVSLGSVESILQVRDDMRTRVFSCTYIFGTILSDLLITGLILNKLIRSKTGWSQTDALISKLAIMTMESQAPPTLFCLVVAVHFSVTFSNELAYPYLMLSGNVYAISMLYSLNSRADFRDPYAIEKTRNEANTYQDRSRIGELTQVRVNVETHVEVSDMPVLEERKRHAGLRDDDSVEEFEMDKISGTVDEENERYKETTINLV</sequence>
<dbReference type="Pfam" id="PF20152">
    <property type="entry name" value="DUF6534"/>
    <property type="match status" value="1"/>
</dbReference>
<name>A0A8K0JIF5_9TREE</name>
<accession>A0A8K0JIF5</accession>
<dbReference type="PANTHER" id="PTHR40465">
    <property type="entry name" value="CHROMOSOME 1, WHOLE GENOME SHOTGUN SEQUENCE"/>
    <property type="match status" value="1"/>
</dbReference>
<evidence type="ECO:0000313" key="3">
    <source>
        <dbReference type="EMBL" id="KAG7529041.1"/>
    </source>
</evidence>
<dbReference type="Proteomes" id="UP000812966">
    <property type="component" value="Unassembled WGS sequence"/>
</dbReference>
<keyword evidence="1" id="KW-0812">Transmembrane</keyword>
<feature type="transmembrane region" description="Helical" evidence="1">
    <location>
        <begin position="110"/>
        <end position="129"/>
    </location>
</feature>
<feature type="transmembrane region" description="Helical" evidence="1">
    <location>
        <begin position="71"/>
        <end position="98"/>
    </location>
</feature>
<dbReference type="AlphaFoldDB" id="A0A8K0JIF5"/>
<feature type="transmembrane region" description="Helical" evidence="1">
    <location>
        <begin position="141"/>
        <end position="161"/>
    </location>
</feature>
<evidence type="ECO:0000256" key="1">
    <source>
        <dbReference type="SAM" id="Phobius"/>
    </source>
</evidence>
<gene>
    <name evidence="3" type="ORF">FFLO_05803</name>
</gene>
<feature type="transmembrane region" description="Helical" evidence="1">
    <location>
        <begin position="253"/>
        <end position="273"/>
    </location>
</feature>